<comment type="cofactor">
    <cofactor evidence="1 7">
        <name>pyridoxal 5'-phosphate</name>
        <dbReference type="ChEBI" id="CHEBI:597326"/>
    </cofactor>
</comment>
<dbReference type="InterPro" id="IPR000192">
    <property type="entry name" value="Aminotrans_V_dom"/>
</dbReference>
<dbReference type="AlphaFoldDB" id="A0A348B358"/>
<dbReference type="Proteomes" id="UP000276741">
    <property type="component" value="Chromosome"/>
</dbReference>
<comment type="similarity">
    <text evidence="2 6">Belongs to the class-V pyridoxal-phosphate-dependent aminotransferase family.</text>
</comment>
<dbReference type="GO" id="GO:0004760">
    <property type="term" value="F:L-serine-pyruvate transaminase activity"/>
    <property type="evidence" value="ECO:0007669"/>
    <property type="project" value="TreeGrafter"/>
</dbReference>
<dbReference type="EMBL" id="AP018553">
    <property type="protein sequence ID" value="BBD72610.1"/>
    <property type="molecule type" value="Genomic_DNA"/>
</dbReference>
<proteinExistence type="inferred from homology"/>
<organism evidence="9 11">
    <name type="scientific">Sulfodiicoccus acidiphilus</name>
    <dbReference type="NCBI Taxonomy" id="1670455"/>
    <lineage>
        <taxon>Archaea</taxon>
        <taxon>Thermoproteota</taxon>
        <taxon>Thermoprotei</taxon>
        <taxon>Sulfolobales</taxon>
        <taxon>Sulfolobaceae</taxon>
        <taxon>Sulfodiicoccus</taxon>
    </lineage>
</organism>
<dbReference type="RefSeq" id="WP_229768159.1">
    <property type="nucleotide sequence ID" value="NZ_AP018553.1"/>
</dbReference>
<dbReference type="GO" id="GO:0008453">
    <property type="term" value="F:alanine-glyoxylate transaminase activity"/>
    <property type="evidence" value="ECO:0007669"/>
    <property type="project" value="TreeGrafter"/>
</dbReference>
<reference evidence="10" key="4">
    <citation type="submission" date="2020-09" db="EMBL/GenBank/DDBJ databases">
        <authorList>
            <person name="Sun Q."/>
            <person name="Ohkuma M."/>
        </authorList>
    </citation>
    <scope>NUCLEOTIDE SEQUENCE</scope>
    <source>
        <strain evidence="10">JCM 31740</strain>
    </source>
</reference>
<evidence type="ECO:0000256" key="4">
    <source>
        <dbReference type="ARBA" id="ARBA00022679"/>
    </source>
</evidence>
<dbReference type="Gene3D" id="3.40.640.10">
    <property type="entry name" value="Type I PLP-dependent aspartate aminotransferase-like (Major domain)"/>
    <property type="match status" value="1"/>
</dbReference>
<feature type="domain" description="Aminotransferase class V" evidence="8">
    <location>
        <begin position="31"/>
        <end position="334"/>
    </location>
</feature>
<dbReference type="InterPro" id="IPR015422">
    <property type="entry name" value="PyrdxlP-dep_Trfase_small"/>
</dbReference>
<dbReference type="PROSITE" id="PS00595">
    <property type="entry name" value="AA_TRANSFER_CLASS_5"/>
    <property type="match status" value="1"/>
</dbReference>
<dbReference type="KEGG" id="sacd:HS1genome_0999"/>
<name>A0A348B358_9CREN</name>
<dbReference type="SUPFAM" id="SSF53383">
    <property type="entry name" value="PLP-dependent transferases"/>
    <property type="match status" value="1"/>
</dbReference>
<evidence type="ECO:0000259" key="8">
    <source>
        <dbReference type="Pfam" id="PF00266"/>
    </source>
</evidence>
<evidence type="ECO:0000256" key="2">
    <source>
        <dbReference type="ARBA" id="ARBA00009236"/>
    </source>
</evidence>
<dbReference type="Proteomes" id="UP000616143">
    <property type="component" value="Unassembled WGS sequence"/>
</dbReference>
<sequence>MDRVVRDRRVLMHVGPVEIELDVLLAGVRENVGFTSKEFVHAMSSALKGLRKVMGTPHYQPFIIPGGGTSAMESVTSLLKKGEKVLVVSNGVFGDRWINIFKRYPVQVDSLKAGAGDYVKPERVEQAVKSNQYTAVTLTHVETSTGVREPIKEVVERIRDNVELVVVDGVASVAGEETRAEEWKVDVILTASQKALGCPPGAGLLAISPDALSRISEESLSGYYLHLGNWLNVMRALEEGKASYFATLPVHLILMLARAFALVEEEGLENRIKRHEMVAEAIRRGVEAMGLEIVARDPSSYSNTVTGVKLSKVPASDVLNAMADAGIELAPGVHPDLANKYIRIGHMGWITPNDAIATVATLERTLNSLGESVKVGEGVRATQEYLSSRLVGL</sequence>
<dbReference type="EMBL" id="BMQS01000007">
    <property type="protein sequence ID" value="GGT93350.1"/>
    <property type="molecule type" value="Genomic_DNA"/>
</dbReference>
<dbReference type="GeneID" id="38666509"/>
<dbReference type="PANTHER" id="PTHR21152:SF24">
    <property type="entry name" value="ALANINE--GLYOXYLATE AMINOTRANSFERASE 1"/>
    <property type="match status" value="1"/>
</dbReference>
<keyword evidence="3 9" id="KW-0032">Aminotransferase</keyword>
<dbReference type="InterPro" id="IPR020578">
    <property type="entry name" value="Aminotrans_V_PyrdxlP_BS"/>
</dbReference>
<evidence type="ECO:0000256" key="3">
    <source>
        <dbReference type="ARBA" id="ARBA00022576"/>
    </source>
</evidence>
<evidence type="ECO:0000256" key="5">
    <source>
        <dbReference type="ARBA" id="ARBA00022898"/>
    </source>
</evidence>
<evidence type="ECO:0000256" key="6">
    <source>
        <dbReference type="RuleBase" id="RU004075"/>
    </source>
</evidence>
<dbReference type="Pfam" id="PF00266">
    <property type="entry name" value="Aminotran_5"/>
    <property type="match status" value="1"/>
</dbReference>
<gene>
    <name evidence="10" type="ORF">GCM10007116_08770</name>
    <name evidence="9" type="ORF">HS1genome_0999</name>
</gene>
<reference evidence="10" key="1">
    <citation type="journal article" date="2014" name="Int. J. Syst. Evol. Microbiol.">
        <title>Complete genome sequence of Corynebacterium casei LMG S-19264T (=DSM 44701T), isolated from a smear-ripened cheese.</title>
        <authorList>
            <consortium name="US DOE Joint Genome Institute (JGI-PGF)"/>
            <person name="Walter F."/>
            <person name="Albersmeier A."/>
            <person name="Kalinowski J."/>
            <person name="Ruckert C."/>
        </authorList>
    </citation>
    <scope>NUCLEOTIDE SEQUENCE</scope>
    <source>
        <strain evidence="10">JCM 31740</strain>
    </source>
</reference>
<keyword evidence="4 9" id="KW-0808">Transferase</keyword>
<dbReference type="PIRSF" id="PIRSF000524">
    <property type="entry name" value="SPT"/>
    <property type="match status" value="1"/>
</dbReference>
<dbReference type="InterPro" id="IPR015424">
    <property type="entry name" value="PyrdxlP-dep_Trfase"/>
</dbReference>
<evidence type="ECO:0000313" key="11">
    <source>
        <dbReference type="Proteomes" id="UP000276741"/>
    </source>
</evidence>
<keyword evidence="5" id="KW-0663">Pyridoxal phosphate</keyword>
<dbReference type="GO" id="GO:0019265">
    <property type="term" value="P:glycine biosynthetic process, by transamination of glyoxylate"/>
    <property type="evidence" value="ECO:0007669"/>
    <property type="project" value="TreeGrafter"/>
</dbReference>
<dbReference type="InterPro" id="IPR024169">
    <property type="entry name" value="SP_NH2Trfase/AEP_transaminase"/>
</dbReference>
<dbReference type="Gene3D" id="3.90.1150.10">
    <property type="entry name" value="Aspartate Aminotransferase, domain 1"/>
    <property type="match status" value="1"/>
</dbReference>
<keyword evidence="11" id="KW-1185">Reference proteome</keyword>
<accession>A0A348B358</accession>
<dbReference type="InterPro" id="IPR015421">
    <property type="entry name" value="PyrdxlP-dep_Trfase_major"/>
</dbReference>
<evidence type="ECO:0000256" key="1">
    <source>
        <dbReference type="ARBA" id="ARBA00001933"/>
    </source>
</evidence>
<evidence type="ECO:0000313" key="9">
    <source>
        <dbReference type="EMBL" id="BBD72610.1"/>
    </source>
</evidence>
<protein>
    <submittedName>
        <fullName evidence="9">Aminotransferase class V-fold PLP-dependent enzyme</fullName>
    </submittedName>
</protein>
<evidence type="ECO:0000256" key="7">
    <source>
        <dbReference type="RuleBase" id="RU004504"/>
    </source>
</evidence>
<dbReference type="PANTHER" id="PTHR21152">
    <property type="entry name" value="AMINOTRANSFERASE CLASS V"/>
    <property type="match status" value="1"/>
</dbReference>
<reference evidence="9" key="3">
    <citation type="journal article" date="2019" name="BMC Res. Notes">
        <title>Complete genome sequence of the Sulfodiicoccus acidiphilus strain HS-1T, the first crenarchaeon that lacks polB3, isolated from an acidic hot spring in Ohwaku-dani, Hakone, Japan.</title>
        <authorList>
            <person name="Sakai H.D."/>
            <person name="Kurosawa N."/>
        </authorList>
    </citation>
    <scope>NUCLEOTIDE SEQUENCE</scope>
    <source>
        <strain evidence="9">HS-1</strain>
    </source>
</reference>
<reference evidence="11" key="2">
    <citation type="submission" date="2018-04" db="EMBL/GenBank/DDBJ databases">
        <title>Complete genome sequence of Sulfodiicoccus acidiphilus strain HS-1.</title>
        <authorList>
            <person name="Sakai H.D."/>
            <person name="Kurosawa N."/>
        </authorList>
    </citation>
    <scope>NUCLEOTIDE SEQUENCE [LARGE SCALE GENOMIC DNA]</scope>
    <source>
        <strain evidence="11">HS-1</strain>
    </source>
</reference>
<evidence type="ECO:0000313" key="10">
    <source>
        <dbReference type="EMBL" id="GGT93350.1"/>
    </source>
</evidence>